<proteinExistence type="predicted"/>
<evidence type="ECO:0000313" key="1">
    <source>
        <dbReference type="EMBL" id="MDB6374323.1"/>
    </source>
</evidence>
<sequence length="51" mass="5870">MQRDRIVFFIPQPGIKPGDRKVEGITELLNIDTIFDENYIDTYAVLGEQLS</sequence>
<reference evidence="1" key="1">
    <citation type="submission" date="2023-01" db="EMBL/GenBank/DDBJ databases">
        <title>Genome sequencing of Photorhabdus bodei 09-20.</title>
        <authorList>
            <person name="Kalindamar S."/>
            <person name="Kumru S."/>
        </authorList>
    </citation>
    <scope>NUCLEOTIDE SEQUENCE</scope>
    <source>
        <strain evidence="1">09-20</strain>
    </source>
</reference>
<gene>
    <name evidence="1" type="ORF">PH362_20945</name>
</gene>
<protein>
    <submittedName>
        <fullName evidence="1">Uncharacterized protein</fullName>
    </submittedName>
</protein>
<dbReference type="EMBL" id="JAQMFO010000042">
    <property type="protein sequence ID" value="MDB6374323.1"/>
    <property type="molecule type" value="Genomic_DNA"/>
</dbReference>
<name>A0AAW6BL99_9GAMM</name>
<dbReference type="RefSeq" id="WP_271859510.1">
    <property type="nucleotide sequence ID" value="NZ_JAQMFN010000029.1"/>
</dbReference>
<comment type="caution">
    <text evidence="1">The sequence shown here is derived from an EMBL/GenBank/DDBJ whole genome shotgun (WGS) entry which is preliminary data.</text>
</comment>
<evidence type="ECO:0000313" key="2">
    <source>
        <dbReference type="Proteomes" id="UP001212996"/>
    </source>
</evidence>
<dbReference type="AlphaFoldDB" id="A0AAW6BL99"/>
<accession>A0AAW6BL99</accession>
<dbReference type="Proteomes" id="UP001212996">
    <property type="component" value="Unassembled WGS sequence"/>
</dbReference>
<organism evidence="1 2">
    <name type="scientific">Photorhabdus bodei</name>
    <dbReference type="NCBI Taxonomy" id="2029681"/>
    <lineage>
        <taxon>Bacteria</taxon>
        <taxon>Pseudomonadati</taxon>
        <taxon>Pseudomonadota</taxon>
        <taxon>Gammaproteobacteria</taxon>
        <taxon>Enterobacterales</taxon>
        <taxon>Morganellaceae</taxon>
        <taxon>Photorhabdus</taxon>
    </lineage>
</organism>